<feature type="compositionally biased region" description="Low complexity" evidence="1">
    <location>
        <begin position="73"/>
        <end position="83"/>
    </location>
</feature>
<evidence type="ECO:0000313" key="3">
    <source>
        <dbReference type="Proteomes" id="UP001152519"/>
    </source>
</evidence>
<comment type="caution">
    <text evidence="2">The sequence shown here is derived from an EMBL/GenBank/DDBJ whole genome shotgun (WGS) entry which is preliminary data.</text>
</comment>
<feature type="region of interest" description="Disordered" evidence="1">
    <location>
        <begin position="1"/>
        <end position="110"/>
    </location>
</feature>
<organism evidence="2 3">
    <name type="scientific">Actinacidiphila cocklensis</name>
    <dbReference type="NCBI Taxonomy" id="887465"/>
    <lineage>
        <taxon>Bacteria</taxon>
        <taxon>Bacillati</taxon>
        <taxon>Actinomycetota</taxon>
        <taxon>Actinomycetes</taxon>
        <taxon>Kitasatosporales</taxon>
        <taxon>Streptomycetaceae</taxon>
        <taxon>Actinacidiphila</taxon>
    </lineage>
</organism>
<name>A0A9W4DUN2_9ACTN</name>
<gene>
    <name evidence="2" type="ORF">SCOCK_610038</name>
</gene>
<keyword evidence="3" id="KW-1185">Reference proteome</keyword>
<dbReference type="EMBL" id="CAJSLV010000094">
    <property type="protein sequence ID" value="CAG6398010.1"/>
    <property type="molecule type" value="Genomic_DNA"/>
</dbReference>
<dbReference type="AlphaFoldDB" id="A0A9W4DUN2"/>
<evidence type="ECO:0000313" key="2">
    <source>
        <dbReference type="EMBL" id="CAG6398010.1"/>
    </source>
</evidence>
<dbReference type="Proteomes" id="UP001152519">
    <property type="component" value="Unassembled WGS sequence"/>
</dbReference>
<protein>
    <submittedName>
        <fullName evidence="2">Uncharacterized protein</fullName>
    </submittedName>
</protein>
<evidence type="ECO:0000256" key="1">
    <source>
        <dbReference type="SAM" id="MobiDB-lite"/>
    </source>
</evidence>
<proteinExistence type="predicted"/>
<sequence>MNPHCPRRPLLFSPSDPTRSGAVGPLWSTYVGHLRHRPSPSPGLPRLPAKTPARQRQPRHPPLERRPPHPIPHHLLTTPHSPSGSAAVRPQGVRQQPAPVHLPNSSKEKT</sequence>
<accession>A0A9W4DUN2</accession>
<reference evidence="2" key="1">
    <citation type="submission" date="2021-05" db="EMBL/GenBank/DDBJ databases">
        <authorList>
            <person name="Arsene-Ploetze F."/>
        </authorList>
    </citation>
    <scope>NUCLEOTIDE SEQUENCE</scope>
    <source>
        <strain evidence="2">DSM 42138</strain>
    </source>
</reference>